<accession>A0A7L5DTM0</accession>
<evidence type="ECO:0000313" key="6">
    <source>
        <dbReference type="Proteomes" id="UP000501128"/>
    </source>
</evidence>
<protein>
    <recommendedName>
        <fullName evidence="3">beta-lactamase</fullName>
        <ecNumber evidence="3">3.5.2.6</ecNumber>
    </recommendedName>
</protein>
<dbReference type="GO" id="GO:0046677">
    <property type="term" value="P:response to antibiotic"/>
    <property type="evidence" value="ECO:0007669"/>
    <property type="project" value="InterPro"/>
</dbReference>
<sequence length="271" mass="29867">MTLTSGFSQTRPSLNDSITTYLRTLPVSATVSLAVQSLTDSNVAVFVNADKSVPSASVIKLPIMVEAMERAKAGTLDLSEIHILTDSEKTGGDGVLKNYSHRSRISYADLLRLMMVYSDNTATNIFINELGMDAINARIKALGLTGTHLNRVMMDTLATRQGRDNYVTARDMNRLLSQTYRHQLATPALCDQMLDILKQNEDTLTISRLLPKTIFVAHKTGTLAYIRGDAGIVYAPKPFALTVLVQGVPTPDAERIIAELALVCYRWFDKQ</sequence>
<comment type="catalytic activity">
    <reaction evidence="1">
        <text>a beta-lactam + H2O = a substituted beta-amino acid</text>
        <dbReference type="Rhea" id="RHEA:20401"/>
        <dbReference type="ChEBI" id="CHEBI:15377"/>
        <dbReference type="ChEBI" id="CHEBI:35627"/>
        <dbReference type="ChEBI" id="CHEBI:140347"/>
        <dbReference type="EC" id="3.5.2.6"/>
    </reaction>
</comment>
<dbReference type="KEGG" id="srho:HH216_22960"/>
<keyword evidence="6" id="KW-1185">Reference proteome</keyword>
<dbReference type="Proteomes" id="UP000501128">
    <property type="component" value="Chromosome"/>
</dbReference>
<gene>
    <name evidence="5" type="ORF">HH216_22960</name>
</gene>
<reference evidence="5 6" key="1">
    <citation type="submission" date="2020-04" db="EMBL/GenBank/DDBJ databases">
        <title>Genome sequencing of novel species.</title>
        <authorList>
            <person name="Heo J."/>
            <person name="Kim S.-J."/>
            <person name="Kim J.-S."/>
            <person name="Hong S.-B."/>
            <person name="Kwon S.-W."/>
        </authorList>
    </citation>
    <scope>NUCLEOTIDE SEQUENCE [LARGE SCALE GENOMIC DNA]</scope>
    <source>
        <strain evidence="5 6">CJU-R4</strain>
    </source>
</reference>
<evidence type="ECO:0000313" key="5">
    <source>
        <dbReference type="EMBL" id="QJD80962.1"/>
    </source>
</evidence>
<evidence type="ECO:0000259" key="4">
    <source>
        <dbReference type="Pfam" id="PF13354"/>
    </source>
</evidence>
<dbReference type="PANTHER" id="PTHR35333:SF3">
    <property type="entry name" value="BETA-LACTAMASE-TYPE TRANSPEPTIDASE FOLD CONTAINING PROTEIN"/>
    <property type="match status" value="1"/>
</dbReference>
<organism evidence="5 6">
    <name type="scientific">Spirosoma rhododendri</name>
    <dbReference type="NCBI Taxonomy" id="2728024"/>
    <lineage>
        <taxon>Bacteria</taxon>
        <taxon>Pseudomonadati</taxon>
        <taxon>Bacteroidota</taxon>
        <taxon>Cytophagia</taxon>
        <taxon>Cytophagales</taxon>
        <taxon>Cytophagaceae</taxon>
        <taxon>Spirosoma</taxon>
    </lineage>
</organism>
<dbReference type="RefSeq" id="WP_169552981.1">
    <property type="nucleotide sequence ID" value="NZ_CP051677.1"/>
</dbReference>
<evidence type="ECO:0000256" key="2">
    <source>
        <dbReference type="ARBA" id="ARBA00009009"/>
    </source>
</evidence>
<feature type="domain" description="Beta-lactamase class A catalytic" evidence="4">
    <location>
        <begin position="33"/>
        <end position="245"/>
    </location>
</feature>
<dbReference type="InterPro" id="IPR012338">
    <property type="entry name" value="Beta-lactam/transpept-like"/>
</dbReference>
<dbReference type="AlphaFoldDB" id="A0A7L5DTM0"/>
<dbReference type="InterPro" id="IPR000871">
    <property type="entry name" value="Beta-lactam_class-A"/>
</dbReference>
<dbReference type="SUPFAM" id="SSF56601">
    <property type="entry name" value="beta-lactamase/transpeptidase-like"/>
    <property type="match status" value="1"/>
</dbReference>
<dbReference type="EMBL" id="CP051677">
    <property type="protein sequence ID" value="QJD80962.1"/>
    <property type="molecule type" value="Genomic_DNA"/>
</dbReference>
<comment type="similarity">
    <text evidence="2">Belongs to the class-A beta-lactamase family.</text>
</comment>
<dbReference type="PANTHER" id="PTHR35333">
    <property type="entry name" value="BETA-LACTAMASE"/>
    <property type="match status" value="1"/>
</dbReference>
<evidence type="ECO:0000256" key="3">
    <source>
        <dbReference type="ARBA" id="ARBA00012865"/>
    </source>
</evidence>
<dbReference type="Pfam" id="PF13354">
    <property type="entry name" value="Beta-lactamase2"/>
    <property type="match status" value="1"/>
</dbReference>
<dbReference type="GO" id="GO:0008800">
    <property type="term" value="F:beta-lactamase activity"/>
    <property type="evidence" value="ECO:0007669"/>
    <property type="project" value="UniProtKB-EC"/>
</dbReference>
<dbReference type="InterPro" id="IPR045155">
    <property type="entry name" value="Beta-lactam_cat"/>
</dbReference>
<dbReference type="EC" id="3.5.2.6" evidence="3"/>
<dbReference type="Gene3D" id="3.40.710.10">
    <property type="entry name" value="DD-peptidase/beta-lactamase superfamily"/>
    <property type="match status" value="1"/>
</dbReference>
<proteinExistence type="inferred from homology"/>
<name>A0A7L5DTM0_9BACT</name>
<evidence type="ECO:0000256" key="1">
    <source>
        <dbReference type="ARBA" id="ARBA00001526"/>
    </source>
</evidence>
<keyword evidence="5" id="KW-0378">Hydrolase</keyword>
<dbReference type="GO" id="GO:0030655">
    <property type="term" value="P:beta-lactam antibiotic catabolic process"/>
    <property type="evidence" value="ECO:0007669"/>
    <property type="project" value="InterPro"/>
</dbReference>